<dbReference type="PROSITE" id="PS00160">
    <property type="entry name" value="ALDOLASE_KDPG_KHG_2"/>
    <property type="match status" value="1"/>
</dbReference>
<dbReference type="Gene3D" id="3.20.20.70">
    <property type="entry name" value="Aldolase class I"/>
    <property type="match status" value="1"/>
</dbReference>
<comment type="similarity">
    <text evidence="2">Belongs to the KHG/KDPG aldolase family.</text>
</comment>
<reference evidence="6 7" key="1">
    <citation type="submission" date="2018-07" db="EMBL/GenBank/DDBJ databases">
        <title>Genomic Encyclopedia of Type Strains, Phase IV (KMG-IV): sequencing the most valuable type-strain genomes for metagenomic binning, comparative biology and taxonomic classification.</title>
        <authorList>
            <person name="Goeker M."/>
        </authorList>
    </citation>
    <scope>NUCLEOTIDE SEQUENCE [LARGE SCALE GENOMIC DNA]</scope>
    <source>
        <strain evidence="6 7">DSM 4134</strain>
    </source>
</reference>
<sequence length="209" mass="22336">MTRKEKLDIILKEKMVAIVRVADQNNAARTLGHLIDAGVKVLEITSNTPGYLEEIRRISGAHTEVLVGAGTVTNVQTAQASLDAGAQFLVSPNVNMEVIKIAHKHDVPVLMGALTPTEVSEAHENGADIIKLFPANSMGIGYFKAIKAPLDHVKFFVVGGINLENTDDWMQAGAHGIGVGSVLTGDKGNYSISDTTAIARSFTSILKKY</sequence>
<comment type="caution">
    <text evidence="6">The sequence shown here is derived from an EMBL/GenBank/DDBJ whole genome shotgun (WGS) entry which is preliminary data.</text>
</comment>
<gene>
    <name evidence="6" type="ORF">C7460_106134</name>
</gene>
<comment type="subunit">
    <text evidence="3">Homotrimer.</text>
</comment>
<keyword evidence="7" id="KW-1185">Reference proteome</keyword>
<evidence type="ECO:0000256" key="4">
    <source>
        <dbReference type="ARBA" id="ARBA00023239"/>
    </source>
</evidence>
<evidence type="ECO:0000256" key="3">
    <source>
        <dbReference type="ARBA" id="ARBA00011233"/>
    </source>
</evidence>
<organism evidence="6 7">
    <name type="scientific">Marinoscillum furvescens DSM 4134</name>
    <dbReference type="NCBI Taxonomy" id="1122208"/>
    <lineage>
        <taxon>Bacteria</taxon>
        <taxon>Pseudomonadati</taxon>
        <taxon>Bacteroidota</taxon>
        <taxon>Cytophagia</taxon>
        <taxon>Cytophagales</taxon>
        <taxon>Reichenbachiellaceae</taxon>
        <taxon>Marinoscillum</taxon>
    </lineage>
</organism>
<dbReference type="InterPro" id="IPR013785">
    <property type="entry name" value="Aldolase_TIM"/>
</dbReference>
<evidence type="ECO:0000313" key="7">
    <source>
        <dbReference type="Proteomes" id="UP000256779"/>
    </source>
</evidence>
<dbReference type="PANTHER" id="PTHR30246:SF1">
    <property type="entry name" value="2-DEHYDRO-3-DEOXY-6-PHOSPHOGALACTONATE ALDOLASE-RELATED"/>
    <property type="match status" value="1"/>
</dbReference>
<dbReference type="InterPro" id="IPR031338">
    <property type="entry name" value="KDPG/KHG_AS_2"/>
</dbReference>
<dbReference type="NCBIfam" id="TIGR01182">
    <property type="entry name" value="eda"/>
    <property type="match status" value="1"/>
</dbReference>
<dbReference type="InterPro" id="IPR000887">
    <property type="entry name" value="Aldlse_KDPG_KHG"/>
</dbReference>
<dbReference type="RefSeq" id="WP_115867713.1">
    <property type="nucleotide sequence ID" value="NZ_QREG01000006.1"/>
</dbReference>
<dbReference type="Pfam" id="PF01081">
    <property type="entry name" value="Aldolase"/>
    <property type="match status" value="1"/>
</dbReference>
<name>A0A3D9L4A9_MARFU</name>
<proteinExistence type="inferred from homology"/>
<evidence type="ECO:0000256" key="5">
    <source>
        <dbReference type="ARBA" id="ARBA00023277"/>
    </source>
</evidence>
<keyword evidence="4" id="KW-0456">Lyase</keyword>
<evidence type="ECO:0000256" key="1">
    <source>
        <dbReference type="ARBA" id="ARBA00004761"/>
    </source>
</evidence>
<dbReference type="PANTHER" id="PTHR30246">
    <property type="entry name" value="2-KETO-3-DEOXY-6-PHOSPHOGLUCONATE ALDOLASE"/>
    <property type="match status" value="1"/>
</dbReference>
<dbReference type="GO" id="GO:0016829">
    <property type="term" value="F:lyase activity"/>
    <property type="evidence" value="ECO:0007669"/>
    <property type="project" value="UniProtKB-KW"/>
</dbReference>
<dbReference type="AlphaFoldDB" id="A0A3D9L4A9"/>
<keyword evidence="5" id="KW-0119">Carbohydrate metabolism</keyword>
<accession>A0A3D9L4A9</accession>
<comment type="pathway">
    <text evidence="1">Carbohydrate acid metabolism.</text>
</comment>
<protein>
    <submittedName>
        <fullName evidence="6">2-dehydro-3-deoxyphosphogluconate aldolase/(4S)-4-hydroxy-2-oxoglutarate aldolase</fullName>
    </submittedName>
</protein>
<evidence type="ECO:0000313" key="6">
    <source>
        <dbReference type="EMBL" id="REE00195.1"/>
    </source>
</evidence>
<dbReference type="CDD" id="cd00452">
    <property type="entry name" value="KDPG_aldolase"/>
    <property type="match status" value="1"/>
</dbReference>
<dbReference type="SUPFAM" id="SSF51569">
    <property type="entry name" value="Aldolase"/>
    <property type="match status" value="1"/>
</dbReference>
<dbReference type="OrthoDB" id="9802667at2"/>
<dbReference type="Proteomes" id="UP000256779">
    <property type="component" value="Unassembled WGS sequence"/>
</dbReference>
<evidence type="ECO:0000256" key="2">
    <source>
        <dbReference type="ARBA" id="ARBA00006906"/>
    </source>
</evidence>
<dbReference type="EMBL" id="QREG01000006">
    <property type="protein sequence ID" value="REE00195.1"/>
    <property type="molecule type" value="Genomic_DNA"/>
</dbReference>